<sequence length="257" mass="26847">MPKSSQLRSNDVTKTAVITGSAGGIGAATAAVMAEAGANVFLIDRSPEVLETCDQILAAGGKAAARVMDVSDPDEWRAAADECRRTFGPADALVSNAYTVEIVDIEQTSLESWERQLSVNLTGAFLGFKALLPQLRENDAASVVFVSSVHAHFGLPGRPAYAATKTALTGLTRQLAVEYGPTIRVNAVLPGPVLTAAWAEIGDEDRRLSAEATAADRLGDPSEVGEAIAFLCSDRASFITGVELPVDGGWSVKKASS</sequence>
<dbReference type="AlphaFoldDB" id="A0A367XYG0"/>
<name>A0A367XYG0_9MICO</name>
<dbReference type="InterPro" id="IPR020904">
    <property type="entry name" value="Sc_DH/Rdtase_CS"/>
</dbReference>
<dbReference type="CDD" id="cd05233">
    <property type="entry name" value="SDR_c"/>
    <property type="match status" value="1"/>
</dbReference>
<proteinExistence type="inferred from homology"/>
<dbReference type="PANTHER" id="PTHR24321">
    <property type="entry name" value="DEHYDROGENASES, SHORT CHAIN"/>
    <property type="match status" value="1"/>
</dbReference>
<dbReference type="InterPro" id="IPR002347">
    <property type="entry name" value="SDR_fam"/>
</dbReference>
<dbReference type="EMBL" id="QORO01000003">
    <property type="protein sequence ID" value="RCK58685.1"/>
    <property type="molecule type" value="Genomic_DNA"/>
</dbReference>
<dbReference type="PRINTS" id="PR00080">
    <property type="entry name" value="SDRFAMILY"/>
</dbReference>
<dbReference type="FunFam" id="3.40.50.720:FF:000084">
    <property type="entry name" value="Short-chain dehydrogenase reductase"/>
    <property type="match status" value="1"/>
</dbReference>
<dbReference type="PRINTS" id="PR00081">
    <property type="entry name" value="GDHRDH"/>
</dbReference>
<feature type="domain" description="Ketoreductase" evidence="4">
    <location>
        <begin position="14"/>
        <end position="204"/>
    </location>
</feature>
<keyword evidence="3" id="KW-0520">NAD</keyword>
<keyword evidence="6" id="KW-1185">Reference proteome</keyword>
<accession>A0A367XYG0</accession>
<evidence type="ECO:0000256" key="2">
    <source>
        <dbReference type="ARBA" id="ARBA00023002"/>
    </source>
</evidence>
<dbReference type="Proteomes" id="UP000253508">
    <property type="component" value="Unassembled WGS sequence"/>
</dbReference>
<evidence type="ECO:0000256" key="3">
    <source>
        <dbReference type="ARBA" id="ARBA00023027"/>
    </source>
</evidence>
<dbReference type="OrthoDB" id="286404at2"/>
<dbReference type="InterPro" id="IPR036291">
    <property type="entry name" value="NAD(P)-bd_dom_sf"/>
</dbReference>
<dbReference type="GO" id="GO:0016491">
    <property type="term" value="F:oxidoreductase activity"/>
    <property type="evidence" value="ECO:0007669"/>
    <property type="project" value="UniProtKB-KW"/>
</dbReference>
<gene>
    <name evidence="5" type="ORF">DTO57_11095</name>
</gene>
<dbReference type="InterPro" id="IPR057326">
    <property type="entry name" value="KR_dom"/>
</dbReference>
<dbReference type="PROSITE" id="PS00061">
    <property type="entry name" value="ADH_SHORT"/>
    <property type="match status" value="1"/>
</dbReference>
<evidence type="ECO:0000259" key="4">
    <source>
        <dbReference type="SMART" id="SM00822"/>
    </source>
</evidence>
<dbReference type="SUPFAM" id="SSF51735">
    <property type="entry name" value="NAD(P)-binding Rossmann-fold domains"/>
    <property type="match status" value="1"/>
</dbReference>
<comment type="similarity">
    <text evidence="1">Belongs to the short-chain dehydrogenases/reductases (SDR) family.</text>
</comment>
<comment type="caution">
    <text evidence="5">The sequence shown here is derived from an EMBL/GenBank/DDBJ whole genome shotgun (WGS) entry which is preliminary data.</text>
</comment>
<dbReference type="Gene3D" id="3.40.50.720">
    <property type="entry name" value="NAD(P)-binding Rossmann-like Domain"/>
    <property type="match status" value="1"/>
</dbReference>
<evidence type="ECO:0000256" key="1">
    <source>
        <dbReference type="ARBA" id="ARBA00006484"/>
    </source>
</evidence>
<evidence type="ECO:0000313" key="5">
    <source>
        <dbReference type="EMBL" id="RCK58685.1"/>
    </source>
</evidence>
<evidence type="ECO:0000313" key="6">
    <source>
        <dbReference type="Proteomes" id="UP000253508"/>
    </source>
</evidence>
<protein>
    <submittedName>
        <fullName evidence="5">SDR family NAD(P)-dependent oxidoreductase</fullName>
    </submittedName>
</protein>
<dbReference type="Pfam" id="PF13561">
    <property type="entry name" value="adh_short_C2"/>
    <property type="match status" value="1"/>
</dbReference>
<organism evidence="5 6">
    <name type="scientific">Microbacterium sorbitolivorans</name>
    <dbReference type="NCBI Taxonomy" id="1867410"/>
    <lineage>
        <taxon>Bacteria</taxon>
        <taxon>Bacillati</taxon>
        <taxon>Actinomycetota</taxon>
        <taxon>Actinomycetes</taxon>
        <taxon>Micrococcales</taxon>
        <taxon>Microbacteriaceae</taxon>
        <taxon>Microbacterium</taxon>
    </lineage>
</organism>
<keyword evidence="2" id="KW-0560">Oxidoreductase</keyword>
<reference evidence="5 6" key="1">
    <citation type="submission" date="2018-07" db="EMBL/GenBank/DDBJ databases">
        <title>Microbacterium endoborsara sp. nov., a novel actinobacterium isolated from Borszczowia aralocaspica.</title>
        <authorList>
            <person name="An D."/>
        </authorList>
    </citation>
    <scope>NUCLEOTIDE SEQUENCE [LARGE SCALE GENOMIC DNA]</scope>
    <source>
        <strain evidence="5 6">C1.15228</strain>
    </source>
</reference>
<dbReference type="PANTHER" id="PTHR24321:SF8">
    <property type="entry name" value="ESTRADIOL 17-BETA-DEHYDROGENASE 8-RELATED"/>
    <property type="match status" value="1"/>
</dbReference>
<dbReference type="SMART" id="SM00822">
    <property type="entry name" value="PKS_KR"/>
    <property type="match status" value="1"/>
</dbReference>